<protein>
    <submittedName>
        <fullName evidence="1">Uncharacterized protein</fullName>
    </submittedName>
</protein>
<organism evidence="1 2">
    <name type="scientific">Mycena albidolilacea</name>
    <dbReference type="NCBI Taxonomy" id="1033008"/>
    <lineage>
        <taxon>Eukaryota</taxon>
        <taxon>Fungi</taxon>
        <taxon>Dikarya</taxon>
        <taxon>Basidiomycota</taxon>
        <taxon>Agaricomycotina</taxon>
        <taxon>Agaricomycetes</taxon>
        <taxon>Agaricomycetidae</taxon>
        <taxon>Agaricales</taxon>
        <taxon>Marasmiineae</taxon>
        <taxon>Mycenaceae</taxon>
        <taxon>Mycena</taxon>
    </lineage>
</organism>
<dbReference type="EMBL" id="JARIHO010000064">
    <property type="protein sequence ID" value="KAJ7314914.1"/>
    <property type="molecule type" value="Genomic_DNA"/>
</dbReference>
<accession>A0AAD7EE20</accession>
<name>A0AAD7EE20_9AGAR</name>
<reference evidence="1" key="1">
    <citation type="submission" date="2023-03" db="EMBL/GenBank/DDBJ databases">
        <title>Massive genome expansion in bonnet fungi (Mycena s.s.) driven by repeated elements and novel gene families across ecological guilds.</title>
        <authorList>
            <consortium name="Lawrence Berkeley National Laboratory"/>
            <person name="Harder C.B."/>
            <person name="Miyauchi S."/>
            <person name="Viragh M."/>
            <person name="Kuo A."/>
            <person name="Thoen E."/>
            <person name="Andreopoulos B."/>
            <person name="Lu D."/>
            <person name="Skrede I."/>
            <person name="Drula E."/>
            <person name="Henrissat B."/>
            <person name="Morin E."/>
            <person name="Kohler A."/>
            <person name="Barry K."/>
            <person name="LaButti K."/>
            <person name="Morin E."/>
            <person name="Salamov A."/>
            <person name="Lipzen A."/>
            <person name="Mereny Z."/>
            <person name="Hegedus B."/>
            <person name="Baldrian P."/>
            <person name="Stursova M."/>
            <person name="Weitz H."/>
            <person name="Taylor A."/>
            <person name="Grigoriev I.V."/>
            <person name="Nagy L.G."/>
            <person name="Martin F."/>
            <person name="Kauserud H."/>
        </authorList>
    </citation>
    <scope>NUCLEOTIDE SEQUENCE</scope>
    <source>
        <strain evidence="1">CBHHK002</strain>
    </source>
</reference>
<evidence type="ECO:0000313" key="2">
    <source>
        <dbReference type="Proteomes" id="UP001218218"/>
    </source>
</evidence>
<gene>
    <name evidence="1" type="ORF">DFH08DRAFT_1040456</name>
</gene>
<proteinExistence type="predicted"/>
<dbReference type="Proteomes" id="UP001218218">
    <property type="component" value="Unassembled WGS sequence"/>
</dbReference>
<dbReference type="AlphaFoldDB" id="A0AAD7EE20"/>
<evidence type="ECO:0000313" key="1">
    <source>
        <dbReference type="EMBL" id="KAJ7314914.1"/>
    </source>
</evidence>
<keyword evidence="2" id="KW-1185">Reference proteome</keyword>
<sequence>MCNAGGNYSAQNDSTSRLRLVVPTWYRVSIPSTHVKNLMGRSCVVENGSNRDMGDCSSESSICPDADDFFSDRFVERVDRYRTVTLVGNHRKRNGAWLRDWWRWRQRRHLNMASKPDPDWRYWSDRRGMHELLVDEMVPSRVGCNTERLRAVWEPAHSFVDGLLGTKEWLRGVAKPRAQQPNLESKDLKFDDRKETATIHGSWLLLSETQTESLSKGQIAGKWGSERRVGWAGEEGGDNKAD</sequence>
<comment type="caution">
    <text evidence="1">The sequence shown here is derived from an EMBL/GenBank/DDBJ whole genome shotgun (WGS) entry which is preliminary data.</text>
</comment>